<dbReference type="EnsemblMetazoa" id="XM_020005984.1">
    <property type="protein sequence ID" value="XP_019861543.1"/>
    <property type="gene ID" value="LOC109590020"/>
</dbReference>
<dbReference type="KEGG" id="aqu:109590020"/>
<accession>A0AAN0JWT4</accession>
<organism evidence="2 3">
    <name type="scientific">Amphimedon queenslandica</name>
    <name type="common">Sponge</name>
    <dbReference type="NCBI Taxonomy" id="400682"/>
    <lineage>
        <taxon>Eukaryota</taxon>
        <taxon>Metazoa</taxon>
        <taxon>Porifera</taxon>
        <taxon>Demospongiae</taxon>
        <taxon>Heteroscleromorpha</taxon>
        <taxon>Haplosclerida</taxon>
        <taxon>Niphatidae</taxon>
        <taxon>Amphimedon</taxon>
    </lineage>
</organism>
<evidence type="ECO:0000313" key="2">
    <source>
        <dbReference type="EnsemblMetazoa" id="XP_019861543.1"/>
    </source>
</evidence>
<evidence type="ECO:0000256" key="1">
    <source>
        <dbReference type="SAM" id="Phobius"/>
    </source>
</evidence>
<proteinExistence type="predicted"/>
<dbReference type="GeneID" id="109590020"/>
<feature type="transmembrane region" description="Helical" evidence="1">
    <location>
        <begin position="49"/>
        <end position="66"/>
    </location>
</feature>
<dbReference type="RefSeq" id="XP_019861543.1">
    <property type="nucleotide sequence ID" value="XM_020005984.1"/>
</dbReference>
<keyword evidence="3" id="KW-1185">Reference proteome</keyword>
<evidence type="ECO:0000313" key="3">
    <source>
        <dbReference type="Proteomes" id="UP000007879"/>
    </source>
</evidence>
<keyword evidence="1" id="KW-0812">Transmembrane</keyword>
<dbReference type="Proteomes" id="UP000007879">
    <property type="component" value="Unassembled WGS sequence"/>
</dbReference>
<reference evidence="3" key="1">
    <citation type="journal article" date="2010" name="Nature">
        <title>The Amphimedon queenslandica genome and the evolution of animal complexity.</title>
        <authorList>
            <person name="Srivastava M."/>
            <person name="Simakov O."/>
            <person name="Chapman J."/>
            <person name="Fahey B."/>
            <person name="Gauthier M.E."/>
            <person name="Mitros T."/>
            <person name="Richards G.S."/>
            <person name="Conaco C."/>
            <person name="Dacre M."/>
            <person name="Hellsten U."/>
            <person name="Larroux C."/>
            <person name="Putnam N.H."/>
            <person name="Stanke M."/>
            <person name="Adamska M."/>
            <person name="Darling A."/>
            <person name="Degnan S.M."/>
            <person name="Oakley T.H."/>
            <person name="Plachetzki D.C."/>
            <person name="Zhai Y."/>
            <person name="Adamski M."/>
            <person name="Calcino A."/>
            <person name="Cummins S.F."/>
            <person name="Goodstein D.M."/>
            <person name="Harris C."/>
            <person name="Jackson D.J."/>
            <person name="Leys S.P."/>
            <person name="Shu S."/>
            <person name="Woodcroft B.J."/>
            <person name="Vervoort M."/>
            <person name="Kosik K.S."/>
            <person name="Manning G."/>
            <person name="Degnan B.M."/>
            <person name="Rokhsar D.S."/>
        </authorList>
    </citation>
    <scope>NUCLEOTIDE SEQUENCE [LARGE SCALE GENOMIC DNA]</scope>
</reference>
<dbReference type="AlphaFoldDB" id="A0AAN0JWT4"/>
<keyword evidence="1" id="KW-1133">Transmembrane helix</keyword>
<protein>
    <submittedName>
        <fullName evidence="2">Uncharacterized protein</fullName>
    </submittedName>
</protein>
<name>A0AAN0JWT4_AMPQE</name>
<reference evidence="2" key="2">
    <citation type="submission" date="2024-06" db="UniProtKB">
        <authorList>
            <consortium name="EnsemblMetazoa"/>
        </authorList>
    </citation>
    <scope>IDENTIFICATION</scope>
</reference>
<sequence length="106" mass="12576">MDPFNVTSSVWFVYWGKNGLMETQRKRLRNSNYNKRRMRRRRETKRKESVVIVMMMIPAVLHQGLVEHVKSLLLKRLTSQPIQCLLLVLLLLHQTLIMLTKCCPLV</sequence>
<feature type="transmembrane region" description="Helical" evidence="1">
    <location>
        <begin position="78"/>
        <end position="99"/>
    </location>
</feature>
<keyword evidence="1" id="KW-0472">Membrane</keyword>